<dbReference type="InterPro" id="IPR009081">
    <property type="entry name" value="PP-bd_ACP"/>
</dbReference>
<feature type="domain" description="Carrier" evidence="1">
    <location>
        <begin position="5"/>
        <end position="83"/>
    </location>
</feature>
<proteinExistence type="predicted"/>
<dbReference type="Pfam" id="PF00550">
    <property type="entry name" value="PP-binding"/>
    <property type="match status" value="1"/>
</dbReference>
<keyword evidence="3" id="KW-1185">Reference proteome</keyword>
<protein>
    <submittedName>
        <fullName evidence="2">Acyl carrier protein</fullName>
    </submittedName>
</protein>
<evidence type="ECO:0000313" key="2">
    <source>
        <dbReference type="EMBL" id="CAH2395544.1"/>
    </source>
</evidence>
<dbReference type="EMBL" id="CAKXZT010000013">
    <property type="protein sequence ID" value="CAH2395544.1"/>
    <property type="molecule type" value="Genomic_DNA"/>
</dbReference>
<sequence length="86" mass="9481">MNTTQIRTMTRDFILKEFLPGERPENLTDSTELISGGILDSLATLKLVTYLEKSCGIEIAPDELVPENLNSIGHIADFVQSKQAST</sequence>
<dbReference type="PROSITE" id="PS50075">
    <property type="entry name" value="CARRIER"/>
    <property type="match status" value="1"/>
</dbReference>
<dbReference type="InterPro" id="IPR036736">
    <property type="entry name" value="ACP-like_sf"/>
</dbReference>
<dbReference type="RefSeq" id="WP_254016539.1">
    <property type="nucleotide sequence ID" value="NZ_CAKXZT010000013.1"/>
</dbReference>
<comment type="caution">
    <text evidence="2">The sequence shown here is derived from an EMBL/GenBank/DDBJ whole genome shotgun (WGS) entry which is preliminary data.</text>
</comment>
<gene>
    <name evidence="2" type="ORF">MES5069_110094</name>
</gene>
<accession>A0ABN8JDN6</accession>
<dbReference type="Gene3D" id="1.10.1200.10">
    <property type="entry name" value="ACP-like"/>
    <property type="match status" value="1"/>
</dbReference>
<dbReference type="SUPFAM" id="SSF47336">
    <property type="entry name" value="ACP-like"/>
    <property type="match status" value="1"/>
</dbReference>
<reference evidence="2 3" key="1">
    <citation type="submission" date="2022-03" db="EMBL/GenBank/DDBJ databases">
        <authorList>
            <person name="Brunel B."/>
        </authorList>
    </citation>
    <scope>NUCLEOTIDE SEQUENCE [LARGE SCALE GENOMIC DNA]</scope>
    <source>
        <strain evidence="2">STM5069sample</strain>
    </source>
</reference>
<name>A0ABN8JDN6_9HYPH</name>
<dbReference type="Proteomes" id="UP001153050">
    <property type="component" value="Unassembled WGS sequence"/>
</dbReference>
<evidence type="ECO:0000313" key="3">
    <source>
        <dbReference type="Proteomes" id="UP001153050"/>
    </source>
</evidence>
<evidence type="ECO:0000259" key="1">
    <source>
        <dbReference type="PROSITE" id="PS50075"/>
    </source>
</evidence>
<organism evidence="2 3">
    <name type="scientific">Mesorhizobium escarrei</name>
    <dbReference type="NCBI Taxonomy" id="666018"/>
    <lineage>
        <taxon>Bacteria</taxon>
        <taxon>Pseudomonadati</taxon>
        <taxon>Pseudomonadota</taxon>
        <taxon>Alphaproteobacteria</taxon>
        <taxon>Hyphomicrobiales</taxon>
        <taxon>Phyllobacteriaceae</taxon>
        <taxon>Mesorhizobium</taxon>
    </lineage>
</organism>